<dbReference type="InterPro" id="IPR011989">
    <property type="entry name" value="ARM-like"/>
</dbReference>
<dbReference type="GO" id="GO:0010032">
    <property type="term" value="P:meiotic chromosome condensation"/>
    <property type="evidence" value="ECO:0007669"/>
    <property type="project" value="TreeGrafter"/>
</dbReference>
<evidence type="ECO:0000313" key="11">
    <source>
        <dbReference type="Proteomes" id="UP000265140"/>
    </source>
</evidence>
<accession>A0A6Q2Z4D0</accession>
<reference evidence="11" key="1">
    <citation type="journal article" date="2014" name="PLoS ONE">
        <title>The genome and linkage map of the northern pike (Esox lucius): conserved synteny revealed between the salmonid sister group and the Neoteleostei.</title>
        <authorList>
            <person name="Rondeau E.B."/>
            <person name="Minkley D.R."/>
            <person name="Leong J.S."/>
            <person name="Messmer A.M."/>
            <person name="Jantzen J.R."/>
            <person name="von Schalburg K.R."/>
            <person name="Lemon C."/>
            <person name="Bird N.H."/>
            <person name="Koop B.F."/>
        </authorList>
    </citation>
    <scope>NUCLEOTIDE SEQUENCE</scope>
</reference>
<keyword evidence="4" id="KW-0226">DNA condensation</keyword>
<evidence type="ECO:0000259" key="9">
    <source>
        <dbReference type="Pfam" id="PF12717"/>
    </source>
</evidence>
<dbReference type="GO" id="GO:0007076">
    <property type="term" value="P:mitotic chromosome condensation"/>
    <property type="evidence" value="ECO:0007669"/>
    <property type="project" value="InterPro"/>
</dbReference>
<dbReference type="Bgee" id="ENSELUG00000015570">
    <property type="expression patterns" value="Expressed in ovary and 12 other cell types or tissues"/>
</dbReference>
<name>A0A6Q2Z4D0_ESOLU</name>
<dbReference type="GO" id="GO:0000779">
    <property type="term" value="C:condensed chromosome, centromeric region"/>
    <property type="evidence" value="ECO:0007669"/>
    <property type="project" value="TreeGrafter"/>
</dbReference>
<keyword evidence="3" id="KW-0498">Mitosis</keyword>
<keyword evidence="5" id="KW-0539">Nucleus</keyword>
<keyword evidence="11" id="KW-1185">Reference proteome</keyword>
<dbReference type="Pfam" id="PF12717">
    <property type="entry name" value="Cnd1"/>
    <property type="match status" value="1"/>
</dbReference>
<feature type="region of interest" description="Disordered" evidence="7">
    <location>
        <begin position="150"/>
        <end position="196"/>
    </location>
</feature>
<dbReference type="InterPro" id="IPR016024">
    <property type="entry name" value="ARM-type_fold"/>
</dbReference>
<gene>
    <name evidence="10" type="primary">NCAPD3</name>
</gene>
<dbReference type="GO" id="GO:0005634">
    <property type="term" value="C:nucleus"/>
    <property type="evidence" value="ECO:0007669"/>
    <property type="project" value="UniProtKB-SubCell"/>
</dbReference>
<sequence>DMKFTRLVLIFIVLFCAGWVDAVWDFEFTETEPLDAAIAIKNGSVEFQTLYNRLIPYVTDTEGTDASVWTVFGDNGISVKSLVAVLSYFVLGGKSHTANAQQRINALQAASLYLLLLGIPGSVVNKVFHQILFDTCLNTVSHCWPQSSVKKRKKDPLKSSQGDGKRSKPHRKDNDRDNDEMEIDEDEEQEEEVHLSPQDLLKMREGVVLLVKSVLHLLLKFPLKDEPLSAENCVQMFAKLTDFEPVIGELTFGARQSVYSLPQLAYYGLWLLCSPSHGDEKGVSRVFHRILYVILMMDKRDSGQPSLMMPTQAVLAARDQAVHFVCHIVDELKEPALPVLRILLQHICFRMVDKTDYRMHGAQAVARLLTKMPCAGYASFIKWLFDYSRHAKVTYRMFALDIAMVLLEQPEREGDENLAPELVSFLPHKFLVHNMVFGRRSDTSPTVRGHALTCLAQCLELPSMNATRCVKELFSTSESHRHTFTETTPTAITGLLKHNVIMLSEVTLAVLSERTRDPALSVKKKALQCLMDLLASHPESNMVQKAWLRGVVPAMVDTESSVQEKALECLEQTILSQVKSHSSYSYRDAHQTLTWDLLGLLCNDCQDLSRYFSRAFTVWSKQNKFTEAFINNLISHTEAEHAAGAWLLLSKVASSCPLFDYGKILDAWDDLVRLVWVRHFTEKYLGYYYSTISMDIMTWLKIFDMPLEVISASVETLCRLGKAETIVDTQKFLNEHCGELVSLCEVYLSGVILNENGAENLNEDLVVKHLYTLGVVSLHCPSKVGKRIVILVQSVLTSNVDVHTGMGTKLAGSQPLTQFKPSSMPSTVRAHAVVTLGKFCLQHEELTRKYLPAFARELEMCRELAVRSNVVVVMCDLCMRYTNMVDRYVPNVSACLRDKEPLIRKQTLTMLTNLLQEEFVKWKGSLFFRFVTALVDPDPSIASLCEYCLVHQLLKKNPVMFSQHFIECIFHFNSYEKHNTYNKFPQTDRAKFSLKGAQNKEKRFRIYRFLLENFTDAQRFNITIKICQNILACFVDGELLLDADGAAVLGETFGILSLKEIKLSALSGAAGLGGDEPQEDEQMAMAKAVMEVAQKKAISQVQKKVFIESMIPIIIHLKSILEQKRSPVLKDLMGYLQLTMQDYRGEVKEFFAADEQLAAELEYNLKMYEKELETEAQMAHGSIGGEASSGGLPVSPRPSYPRGLEFRKYYSCYPIPVSVVID</sequence>
<dbReference type="Ensembl" id="ENSELUT00000058909.2">
    <property type="protein sequence ID" value="ENSELUP00000073219.2"/>
    <property type="gene ID" value="ENSELUG00000015570.3"/>
</dbReference>
<feature type="chain" id="PRO_5044345589" description="Condensin complex subunit 1 C-terminal domain-containing protein" evidence="8">
    <location>
        <begin position="23"/>
        <end position="1222"/>
    </location>
</feature>
<feature type="compositionally biased region" description="Acidic residues" evidence="7">
    <location>
        <begin position="176"/>
        <end position="191"/>
    </location>
</feature>
<evidence type="ECO:0000256" key="6">
    <source>
        <dbReference type="ARBA" id="ARBA00023306"/>
    </source>
</evidence>
<dbReference type="Proteomes" id="UP000265140">
    <property type="component" value="Chromosome 7"/>
</dbReference>
<dbReference type="GeneTree" id="ENSGT00940000153566"/>
<evidence type="ECO:0000256" key="4">
    <source>
        <dbReference type="ARBA" id="ARBA00023067"/>
    </source>
</evidence>
<reference evidence="10" key="3">
    <citation type="submission" date="2025-08" db="UniProtKB">
        <authorList>
            <consortium name="Ensembl"/>
        </authorList>
    </citation>
    <scope>IDENTIFICATION</scope>
</reference>
<evidence type="ECO:0000256" key="5">
    <source>
        <dbReference type="ARBA" id="ARBA00023242"/>
    </source>
</evidence>
<protein>
    <recommendedName>
        <fullName evidence="9">Condensin complex subunit 1 C-terminal domain-containing protein</fullName>
    </recommendedName>
</protein>
<evidence type="ECO:0000256" key="7">
    <source>
        <dbReference type="SAM" id="MobiDB-lite"/>
    </source>
</evidence>
<keyword evidence="6" id="KW-0131">Cell cycle</keyword>
<dbReference type="GO" id="GO:0042393">
    <property type="term" value="F:histone binding"/>
    <property type="evidence" value="ECO:0007669"/>
    <property type="project" value="TreeGrafter"/>
</dbReference>
<dbReference type="InterPro" id="IPR026971">
    <property type="entry name" value="CND1/NCAPD3"/>
</dbReference>
<dbReference type="GO" id="GO:0051301">
    <property type="term" value="P:cell division"/>
    <property type="evidence" value="ECO:0007669"/>
    <property type="project" value="UniProtKB-KW"/>
</dbReference>
<dbReference type="SUPFAM" id="SSF48371">
    <property type="entry name" value="ARM repeat"/>
    <property type="match status" value="1"/>
</dbReference>
<keyword evidence="2" id="KW-0132">Cell division</keyword>
<reference evidence="10" key="2">
    <citation type="submission" date="2020-02" db="EMBL/GenBank/DDBJ databases">
        <title>Esox lucius (northern pike) genome, fEsoLuc1, primary haplotype.</title>
        <authorList>
            <person name="Myers G."/>
            <person name="Karagic N."/>
            <person name="Meyer A."/>
            <person name="Pippel M."/>
            <person name="Reichard M."/>
            <person name="Winkler S."/>
            <person name="Tracey A."/>
            <person name="Sims Y."/>
            <person name="Howe K."/>
            <person name="Rhie A."/>
            <person name="Formenti G."/>
            <person name="Durbin R."/>
            <person name="Fedrigo O."/>
            <person name="Jarvis E.D."/>
        </authorList>
    </citation>
    <scope>NUCLEOTIDE SEQUENCE [LARGE SCALE GENOMIC DNA]</scope>
</reference>
<evidence type="ECO:0000256" key="3">
    <source>
        <dbReference type="ARBA" id="ARBA00022776"/>
    </source>
</evidence>
<organism evidence="10 11">
    <name type="scientific">Esox lucius</name>
    <name type="common">Northern pike</name>
    <dbReference type="NCBI Taxonomy" id="8010"/>
    <lineage>
        <taxon>Eukaryota</taxon>
        <taxon>Metazoa</taxon>
        <taxon>Chordata</taxon>
        <taxon>Craniata</taxon>
        <taxon>Vertebrata</taxon>
        <taxon>Euteleostomi</taxon>
        <taxon>Actinopterygii</taxon>
        <taxon>Neopterygii</taxon>
        <taxon>Teleostei</taxon>
        <taxon>Protacanthopterygii</taxon>
        <taxon>Esociformes</taxon>
        <taxon>Esocidae</taxon>
        <taxon>Esox</taxon>
    </lineage>
</organism>
<feature type="domain" description="Condensin complex subunit 1 C-terminal" evidence="9">
    <location>
        <begin position="866"/>
        <end position="1031"/>
    </location>
</feature>
<dbReference type="InterPro" id="IPR032682">
    <property type="entry name" value="Cnd1_C"/>
</dbReference>
<comment type="subcellular location">
    <subcellularLocation>
        <location evidence="1">Nucleus</location>
    </subcellularLocation>
</comment>
<evidence type="ECO:0000256" key="1">
    <source>
        <dbReference type="ARBA" id="ARBA00004123"/>
    </source>
</evidence>
<reference evidence="10" key="4">
    <citation type="submission" date="2025-09" db="UniProtKB">
        <authorList>
            <consortium name="Ensembl"/>
        </authorList>
    </citation>
    <scope>IDENTIFICATION</scope>
</reference>
<dbReference type="GO" id="GO:0000796">
    <property type="term" value="C:condensin complex"/>
    <property type="evidence" value="ECO:0007669"/>
    <property type="project" value="TreeGrafter"/>
</dbReference>
<dbReference type="PANTHER" id="PTHR14222:SF1">
    <property type="entry name" value="CONDENSIN-2 COMPLEX SUBUNIT D3"/>
    <property type="match status" value="1"/>
</dbReference>
<evidence type="ECO:0000256" key="8">
    <source>
        <dbReference type="SAM" id="SignalP"/>
    </source>
</evidence>
<evidence type="ECO:0000313" key="10">
    <source>
        <dbReference type="Ensembl" id="ENSELUP00000073219.2"/>
    </source>
</evidence>
<dbReference type="AlphaFoldDB" id="A0A6Q2Z4D0"/>
<proteinExistence type="predicted"/>
<keyword evidence="8" id="KW-0732">Signal</keyword>
<evidence type="ECO:0000256" key="2">
    <source>
        <dbReference type="ARBA" id="ARBA00022618"/>
    </source>
</evidence>
<dbReference type="PANTHER" id="PTHR14222">
    <property type="entry name" value="CONDENSIN"/>
    <property type="match status" value="1"/>
</dbReference>
<feature type="signal peptide" evidence="8">
    <location>
        <begin position="1"/>
        <end position="22"/>
    </location>
</feature>
<dbReference type="Gene3D" id="1.25.10.10">
    <property type="entry name" value="Leucine-rich Repeat Variant"/>
    <property type="match status" value="2"/>
</dbReference>